<evidence type="ECO:0000256" key="7">
    <source>
        <dbReference type="ARBA" id="ARBA00023242"/>
    </source>
</evidence>
<comment type="similarity">
    <text evidence="3">Belongs to the CSN3 family.</text>
</comment>
<dbReference type="Proteomes" id="UP001285441">
    <property type="component" value="Unassembled WGS sequence"/>
</dbReference>
<dbReference type="GO" id="GO:0008180">
    <property type="term" value="C:COP9 signalosome"/>
    <property type="evidence" value="ECO:0007669"/>
    <property type="project" value="UniProtKB-KW"/>
</dbReference>
<dbReference type="GO" id="GO:0006511">
    <property type="term" value="P:ubiquitin-dependent protein catabolic process"/>
    <property type="evidence" value="ECO:0007669"/>
    <property type="project" value="TreeGrafter"/>
</dbReference>
<accession>A0AAE0N4S3</accession>
<keyword evidence="10" id="KW-1185">Reference proteome</keyword>
<organism evidence="9 10">
    <name type="scientific">Podospora didyma</name>
    <dbReference type="NCBI Taxonomy" id="330526"/>
    <lineage>
        <taxon>Eukaryota</taxon>
        <taxon>Fungi</taxon>
        <taxon>Dikarya</taxon>
        <taxon>Ascomycota</taxon>
        <taxon>Pezizomycotina</taxon>
        <taxon>Sordariomycetes</taxon>
        <taxon>Sordariomycetidae</taxon>
        <taxon>Sordariales</taxon>
        <taxon>Podosporaceae</taxon>
        <taxon>Podospora</taxon>
    </lineage>
</organism>
<evidence type="ECO:0000256" key="2">
    <source>
        <dbReference type="ARBA" id="ARBA00004496"/>
    </source>
</evidence>
<evidence type="ECO:0000256" key="5">
    <source>
        <dbReference type="ARBA" id="ARBA00022490"/>
    </source>
</evidence>
<dbReference type="EMBL" id="JAULSW010000009">
    <property type="protein sequence ID" value="KAK3370245.1"/>
    <property type="molecule type" value="Genomic_DNA"/>
</dbReference>
<dbReference type="AlphaFoldDB" id="A0AAE0N4S3"/>
<gene>
    <name evidence="9" type="ORF">B0H63DRAFT_312022</name>
</gene>
<feature type="domain" description="PCI" evidence="8">
    <location>
        <begin position="232"/>
        <end position="408"/>
    </location>
</feature>
<comment type="subcellular location">
    <subcellularLocation>
        <location evidence="2">Cytoplasm</location>
    </subcellularLocation>
    <subcellularLocation>
        <location evidence="1">Nucleus</location>
    </subcellularLocation>
</comment>
<keyword evidence="6" id="KW-0736">Signalosome</keyword>
<evidence type="ECO:0000313" key="10">
    <source>
        <dbReference type="Proteomes" id="UP001285441"/>
    </source>
</evidence>
<evidence type="ECO:0000256" key="1">
    <source>
        <dbReference type="ARBA" id="ARBA00004123"/>
    </source>
</evidence>
<proteinExistence type="inferred from homology"/>
<dbReference type="InterPro" id="IPR050756">
    <property type="entry name" value="CSN3"/>
</dbReference>
<keyword evidence="5" id="KW-0963">Cytoplasm</keyword>
<dbReference type="Pfam" id="PF22788">
    <property type="entry name" value="COP9_hel_rpt"/>
    <property type="match status" value="2"/>
</dbReference>
<keyword evidence="7" id="KW-0539">Nucleus</keyword>
<sequence>MDHIVSVLLSFPPGNELSNAQYDKAAQAHIKKIDKLVEENVPAFAAAAPQCLELVSPEINSLSYLALLRIVLADEKTTEAQRVGVLPKLVTFLFTFDPRQIRYAGNILSAILRAIANRELLPDSVAVDSLATAILRINPAGSMLTSHHISLVQLAYESNCIDASIPVLEKTVVFYPGMKGAGEKPFPSDMTLTPPAYITVDSGLTTKLSTTDVLQYDLLCGLCFMAKRMWQQAFDALERVITYPTKDTACSKIMVEAHNKWILVGLLLYGKTPSLPAITSPGPQKMFATLGKPYASIGKAFESLTPDTLKAEYDTFLGQNFFAEEANRALIDLVMMHYQRWQIINLRDVYTKISLEEIRARTQSAETCAQLKTEKEIETLVQAMIDEGMLNGVIEKSEDGSKPAYLTFLSLTEELSEYEFGEKMLATAQRIKELAPIVKATSERLATSREYIRHLVKEQKREKDGGSRDIAVAFESSIEDEDLMTGIMAGH</sequence>
<evidence type="ECO:0000259" key="8">
    <source>
        <dbReference type="PROSITE" id="PS50250"/>
    </source>
</evidence>
<comment type="caution">
    <text evidence="9">The sequence shown here is derived from an EMBL/GenBank/DDBJ whole genome shotgun (WGS) entry which is preliminary data.</text>
</comment>
<dbReference type="InterPro" id="IPR000717">
    <property type="entry name" value="PCI_dom"/>
</dbReference>
<dbReference type="InterPro" id="IPR055089">
    <property type="entry name" value="COP9_N"/>
</dbReference>
<name>A0AAE0N4S3_9PEZI</name>
<protein>
    <recommendedName>
        <fullName evidence="4">COP9 signalosome complex subunit 3</fullName>
    </recommendedName>
</protein>
<evidence type="ECO:0000256" key="4">
    <source>
        <dbReference type="ARBA" id="ARBA00014878"/>
    </source>
</evidence>
<dbReference type="PANTHER" id="PTHR10758:SF1">
    <property type="entry name" value="COP9 SIGNALOSOME COMPLEX SUBUNIT 3"/>
    <property type="match status" value="1"/>
</dbReference>
<evidence type="ECO:0000256" key="6">
    <source>
        <dbReference type="ARBA" id="ARBA00022790"/>
    </source>
</evidence>
<dbReference type="GO" id="GO:0005737">
    <property type="term" value="C:cytoplasm"/>
    <property type="evidence" value="ECO:0007669"/>
    <property type="project" value="UniProtKB-SubCell"/>
</dbReference>
<dbReference type="PANTHER" id="PTHR10758">
    <property type="entry name" value="26S PROTEASOME NON-ATPASE REGULATORY SUBUNIT 3/COP9 SIGNALOSOME COMPLEX SUBUNIT 3"/>
    <property type="match status" value="1"/>
</dbReference>
<evidence type="ECO:0000313" key="9">
    <source>
        <dbReference type="EMBL" id="KAK3370245.1"/>
    </source>
</evidence>
<reference evidence="9" key="2">
    <citation type="submission" date="2023-06" db="EMBL/GenBank/DDBJ databases">
        <authorList>
            <consortium name="Lawrence Berkeley National Laboratory"/>
            <person name="Haridas S."/>
            <person name="Hensen N."/>
            <person name="Bonometti L."/>
            <person name="Westerberg I."/>
            <person name="Brannstrom I.O."/>
            <person name="Guillou S."/>
            <person name="Cros-Aarteil S."/>
            <person name="Calhoun S."/>
            <person name="Kuo A."/>
            <person name="Mondo S."/>
            <person name="Pangilinan J."/>
            <person name="Riley R."/>
            <person name="LaButti K."/>
            <person name="Andreopoulos B."/>
            <person name="Lipzen A."/>
            <person name="Chen C."/>
            <person name="Yanf M."/>
            <person name="Daum C."/>
            <person name="Ng V."/>
            <person name="Clum A."/>
            <person name="Steindorff A."/>
            <person name="Ohm R."/>
            <person name="Martin F."/>
            <person name="Silar P."/>
            <person name="Natvig D."/>
            <person name="Lalanne C."/>
            <person name="Gautier V."/>
            <person name="Ament-velasquez S.L."/>
            <person name="Kruys A."/>
            <person name="Hutchinson M.I."/>
            <person name="Powell A.J."/>
            <person name="Barry K."/>
            <person name="Miller A.N."/>
            <person name="Grigoriev I.V."/>
            <person name="Debuchy R."/>
            <person name="Gladieux P."/>
            <person name="Thoren M.H."/>
            <person name="Johannesson H."/>
        </authorList>
    </citation>
    <scope>NUCLEOTIDE SEQUENCE</scope>
    <source>
        <strain evidence="9">CBS 232.78</strain>
    </source>
</reference>
<dbReference type="PROSITE" id="PS50250">
    <property type="entry name" value="PCI"/>
    <property type="match status" value="1"/>
</dbReference>
<evidence type="ECO:0000256" key="3">
    <source>
        <dbReference type="ARBA" id="ARBA00007084"/>
    </source>
</evidence>
<reference evidence="9" key="1">
    <citation type="journal article" date="2023" name="Mol. Phylogenet. Evol.">
        <title>Genome-scale phylogeny and comparative genomics of the fungal order Sordariales.</title>
        <authorList>
            <person name="Hensen N."/>
            <person name="Bonometti L."/>
            <person name="Westerberg I."/>
            <person name="Brannstrom I.O."/>
            <person name="Guillou S."/>
            <person name="Cros-Aarteil S."/>
            <person name="Calhoun S."/>
            <person name="Haridas S."/>
            <person name="Kuo A."/>
            <person name="Mondo S."/>
            <person name="Pangilinan J."/>
            <person name="Riley R."/>
            <person name="LaButti K."/>
            <person name="Andreopoulos B."/>
            <person name="Lipzen A."/>
            <person name="Chen C."/>
            <person name="Yan M."/>
            <person name="Daum C."/>
            <person name="Ng V."/>
            <person name="Clum A."/>
            <person name="Steindorff A."/>
            <person name="Ohm R.A."/>
            <person name="Martin F."/>
            <person name="Silar P."/>
            <person name="Natvig D.O."/>
            <person name="Lalanne C."/>
            <person name="Gautier V."/>
            <person name="Ament-Velasquez S.L."/>
            <person name="Kruys A."/>
            <person name="Hutchinson M.I."/>
            <person name="Powell A.J."/>
            <person name="Barry K."/>
            <person name="Miller A.N."/>
            <person name="Grigoriev I.V."/>
            <person name="Debuchy R."/>
            <person name="Gladieux P."/>
            <person name="Hiltunen Thoren M."/>
            <person name="Johannesson H."/>
        </authorList>
    </citation>
    <scope>NUCLEOTIDE SEQUENCE</scope>
    <source>
        <strain evidence="9">CBS 232.78</strain>
    </source>
</reference>